<dbReference type="Proteomes" id="UP000009236">
    <property type="component" value="Chromosome"/>
</dbReference>
<dbReference type="AlphaFoldDB" id="F6FV39"/>
<evidence type="ECO:0000313" key="3">
    <source>
        <dbReference type="Proteomes" id="UP000009236"/>
    </source>
</evidence>
<accession>F6FV39</accession>
<keyword evidence="3" id="KW-1185">Reference proteome</keyword>
<feature type="region of interest" description="Disordered" evidence="1">
    <location>
        <begin position="1"/>
        <end position="31"/>
    </location>
</feature>
<reference evidence="2 3" key="1">
    <citation type="submission" date="2011-05" db="EMBL/GenBank/DDBJ databases">
        <title>Complete sequence of Isoptericola variabilis 225.</title>
        <authorList>
            <consortium name="US DOE Joint Genome Institute"/>
            <person name="Lucas S."/>
            <person name="Han J."/>
            <person name="Lapidus A."/>
            <person name="Cheng J.-F."/>
            <person name="Goodwin L."/>
            <person name="Pitluck S."/>
            <person name="Peters L."/>
            <person name="Mikhailova N."/>
            <person name="Zeytun A."/>
            <person name="Han C."/>
            <person name="Tapia R."/>
            <person name="Land M."/>
            <person name="Hauser L."/>
            <person name="Kyrpides N."/>
            <person name="Ivanova N."/>
            <person name="Pagani I."/>
            <person name="Siebers A."/>
            <person name="Allgaier M."/>
            <person name="Thelen M."/>
            <person name="Hugenholtz P."/>
            <person name="Gladden J."/>
            <person name="Woyke T."/>
        </authorList>
    </citation>
    <scope>NUCLEOTIDE SEQUENCE [LARGE SCALE GENOMIC DNA]</scope>
    <source>
        <strain evidence="3">225</strain>
    </source>
</reference>
<feature type="region of interest" description="Disordered" evidence="1">
    <location>
        <begin position="91"/>
        <end position="113"/>
    </location>
</feature>
<dbReference type="KEGG" id="iva:Isova_2778"/>
<feature type="compositionally biased region" description="Low complexity" evidence="1">
    <location>
        <begin position="10"/>
        <end position="19"/>
    </location>
</feature>
<dbReference type="eggNOG" id="COG1305">
    <property type="taxonomic scope" value="Bacteria"/>
</dbReference>
<feature type="compositionally biased region" description="Basic residues" evidence="1">
    <location>
        <begin position="92"/>
        <end position="104"/>
    </location>
</feature>
<protein>
    <submittedName>
        <fullName evidence="2">Uncharacterized protein</fullName>
    </submittedName>
</protein>
<sequence length="132" mass="13579">MDAPGLGPVAAAPAAATAPTHDEYARHSAYSDPGAHAGLLAAIEPEPREIGAAARAAVVHYRAGGPTLTAEQREDPDRRWLASILDAAVARRPGRSTRRAHPGSRSRAAAATTADLVRRATPTRCCGRAGGS</sequence>
<dbReference type="EMBL" id="CP002810">
    <property type="protein sequence ID" value="AEG45467.1"/>
    <property type="molecule type" value="Genomic_DNA"/>
</dbReference>
<dbReference type="HOGENOM" id="CLU_1914228_0_0_11"/>
<evidence type="ECO:0000256" key="1">
    <source>
        <dbReference type="SAM" id="MobiDB-lite"/>
    </source>
</evidence>
<dbReference type="RefSeq" id="WP_013839857.1">
    <property type="nucleotide sequence ID" value="NC_015588.1"/>
</dbReference>
<dbReference type="STRING" id="743718.Isova_2778"/>
<organism evidence="3">
    <name type="scientific">Isoptericola variabilis (strain 225)</name>
    <dbReference type="NCBI Taxonomy" id="743718"/>
    <lineage>
        <taxon>Bacteria</taxon>
        <taxon>Bacillati</taxon>
        <taxon>Actinomycetota</taxon>
        <taxon>Actinomycetes</taxon>
        <taxon>Micrococcales</taxon>
        <taxon>Promicromonosporaceae</taxon>
        <taxon>Isoptericola</taxon>
    </lineage>
</organism>
<name>F6FV39_ISOV2</name>
<proteinExistence type="predicted"/>
<gene>
    <name evidence="2" type="ordered locus">Isova_2778</name>
</gene>
<evidence type="ECO:0000313" key="2">
    <source>
        <dbReference type="EMBL" id="AEG45467.1"/>
    </source>
</evidence>